<proteinExistence type="inferred from homology"/>
<dbReference type="PROSITE" id="PS00092">
    <property type="entry name" value="N6_MTASE"/>
    <property type="match status" value="1"/>
</dbReference>
<evidence type="ECO:0000256" key="1">
    <source>
        <dbReference type="ARBA" id="ARBA00006594"/>
    </source>
</evidence>
<dbReference type="Gene3D" id="3.40.50.150">
    <property type="entry name" value="Vaccinia Virus protein VP39"/>
    <property type="match status" value="1"/>
</dbReference>
<evidence type="ECO:0000259" key="8">
    <source>
        <dbReference type="Pfam" id="PF01555"/>
    </source>
</evidence>
<evidence type="ECO:0000313" key="10">
    <source>
        <dbReference type="EMBL" id="RDU72434.1"/>
    </source>
</evidence>
<dbReference type="GO" id="GO:0008170">
    <property type="term" value="F:N-methyltransferase activity"/>
    <property type="evidence" value="ECO:0007669"/>
    <property type="project" value="InterPro"/>
</dbReference>
<dbReference type="PRINTS" id="PR00508">
    <property type="entry name" value="S21N4MTFRASE"/>
</dbReference>
<dbReference type="InterPro" id="IPR002052">
    <property type="entry name" value="DNA_methylase_N6_adenine_CS"/>
</dbReference>
<dbReference type="EC" id="2.1.1.-" evidence="7"/>
<keyword evidence="4" id="KW-0949">S-adenosyl-L-methionine</keyword>
<dbReference type="InterPro" id="IPR029063">
    <property type="entry name" value="SAM-dependent_MTases_sf"/>
</dbReference>
<evidence type="ECO:0000256" key="5">
    <source>
        <dbReference type="ARBA" id="ARBA00022705"/>
    </source>
</evidence>
<name>A0A3D8J6A5_9HELI</name>
<dbReference type="OrthoDB" id="9800801at2"/>
<organism evidence="10 11">
    <name type="scientific">Helicobacter aurati</name>
    <dbReference type="NCBI Taxonomy" id="137778"/>
    <lineage>
        <taxon>Bacteria</taxon>
        <taxon>Pseudomonadati</taxon>
        <taxon>Campylobacterota</taxon>
        <taxon>Epsilonproteobacteria</taxon>
        <taxon>Campylobacterales</taxon>
        <taxon>Helicobacteraceae</taxon>
        <taxon>Helicobacter</taxon>
    </lineage>
</organism>
<dbReference type="GO" id="GO:0006260">
    <property type="term" value="P:DNA replication"/>
    <property type="evidence" value="ECO:0007669"/>
    <property type="project" value="UniProtKB-KW"/>
</dbReference>
<dbReference type="Pfam" id="PF01555">
    <property type="entry name" value="N6_N4_Mtase"/>
    <property type="match status" value="1"/>
</dbReference>
<evidence type="ECO:0000256" key="7">
    <source>
        <dbReference type="RuleBase" id="RU362026"/>
    </source>
</evidence>
<sequence>MKTLPLNQILQGNSLKLLQTIPDCSIDLIFADPPYFMRVEGSLQRPEGSDFSGCDDIWDSFRDNADYVKFSKKWLRECKRILKPNGSLWVIGSMQCIYSLGGVMQELGFWFINDVIWHKSNPTPNFRGTRLNNSHETLLWATKDKKAKYTFNYKTAKELNCEIVGFENGGRKQLGSVWKIPVCSGKERLKDINGDKLHNTQKPESLLYRIIAISSKLGDIVLDPFGGTMTTVAVAKRLGRNYISFEQNPKYIEYGRKRLDSIAFEDCPITRAEFDKKPLKVSLKEMIETGFLHIGEKLSLKSTAFEATLTDEGKLEFEGGIYDIHSLAAYLKKAKAKRLNGFVYWEVKRGDGRILLRDIREKCRSFEFTKKECDEIH</sequence>
<keyword evidence="11" id="KW-1185">Reference proteome</keyword>
<keyword evidence="3 10" id="KW-0808">Transferase</keyword>
<protein>
    <recommendedName>
        <fullName evidence="7">Methyltransferase</fullName>
        <ecNumber evidence="7">2.1.1.-</ecNumber>
    </recommendedName>
</protein>
<dbReference type="EMBL" id="NXLW01000007">
    <property type="protein sequence ID" value="RDU72434.1"/>
    <property type="molecule type" value="Genomic_DNA"/>
</dbReference>
<dbReference type="InterPro" id="IPR040843">
    <property type="entry name" value="RAMA"/>
</dbReference>
<evidence type="ECO:0000313" key="11">
    <source>
        <dbReference type="Proteomes" id="UP000256424"/>
    </source>
</evidence>
<feature type="domain" description="DNA methylase N-4/N-6" evidence="8">
    <location>
        <begin position="26"/>
        <end position="254"/>
    </location>
</feature>
<evidence type="ECO:0000256" key="4">
    <source>
        <dbReference type="ARBA" id="ARBA00022691"/>
    </source>
</evidence>
<comment type="similarity">
    <text evidence="1 7">Belongs to the N(4)/N(6)-methyltransferase family.</text>
</comment>
<dbReference type="GO" id="GO:0003677">
    <property type="term" value="F:DNA binding"/>
    <property type="evidence" value="ECO:0007669"/>
    <property type="project" value="UniProtKB-KW"/>
</dbReference>
<dbReference type="AlphaFoldDB" id="A0A3D8J6A5"/>
<evidence type="ECO:0000256" key="2">
    <source>
        <dbReference type="ARBA" id="ARBA00022603"/>
    </source>
</evidence>
<dbReference type="Pfam" id="PF18755">
    <property type="entry name" value="RAMA"/>
    <property type="match status" value="1"/>
</dbReference>
<dbReference type="InterPro" id="IPR002941">
    <property type="entry name" value="DNA_methylase_N4/N6"/>
</dbReference>
<evidence type="ECO:0000259" key="9">
    <source>
        <dbReference type="Pfam" id="PF18755"/>
    </source>
</evidence>
<dbReference type="GO" id="GO:0032259">
    <property type="term" value="P:methylation"/>
    <property type="evidence" value="ECO:0007669"/>
    <property type="project" value="UniProtKB-KW"/>
</dbReference>
<keyword evidence="6" id="KW-0238">DNA-binding</keyword>
<dbReference type="Proteomes" id="UP000256424">
    <property type="component" value="Unassembled WGS sequence"/>
</dbReference>
<keyword evidence="2 10" id="KW-0489">Methyltransferase</keyword>
<evidence type="ECO:0000256" key="6">
    <source>
        <dbReference type="ARBA" id="ARBA00023125"/>
    </source>
</evidence>
<dbReference type="InterPro" id="IPR001091">
    <property type="entry name" value="RM_Methyltransferase"/>
</dbReference>
<feature type="domain" description="RAMA" evidence="9">
    <location>
        <begin position="275"/>
        <end position="363"/>
    </location>
</feature>
<dbReference type="SUPFAM" id="SSF53335">
    <property type="entry name" value="S-adenosyl-L-methionine-dependent methyltransferases"/>
    <property type="match status" value="1"/>
</dbReference>
<comment type="caution">
    <text evidence="10">The sequence shown here is derived from an EMBL/GenBank/DDBJ whole genome shotgun (WGS) entry which is preliminary data.</text>
</comment>
<accession>A0A3D8J6A5</accession>
<evidence type="ECO:0000256" key="3">
    <source>
        <dbReference type="ARBA" id="ARBA00022679"/>
    </source>
</evidence>
<keyword evidence="5" id="KW-0235">DNA replication</keyword>
<reference evidence="10 11" key="1">
    <citation type="submission" date="2018-04" db="EMBL/GenBank/DDBJ databases">
        <title>Novel Campyloabacter and Helicobacter Species and Strains.</title>
        <authorList>
            <person name="Mannion A.J."/>
            <person name="Shen Z."/>
            <person name="Fox J.G."/>
        </authorList>
    </citation>
    <scope>NUCLEOTIDE SEQUENCE [LARGE SCALE GENOMIC DNA]</scope>
    <source>
        <strain evidence="10 11">MIT 97-5075</strain>
    </source>
</reference>
<gene>
    <name evidence="10" type="ORF">CQA66_05080</name>
</gene>